<organism evidence="1 2">
    <name type="scientific">Acaulospora colombiana</name>
    <dbReference type="NCBI Taxonomy" id="27376"/>
    <lineage>
        <taxon>Eukaryota</taxon>
        <taxon>Fungi</taxon>
        <taxon>Fungi incertae sedis</taxon>
        <taxon>Mucoromycota</taxon>
        <taxon>Glomeromycotina</taxon>
        <taxon>Glomeromycetes</taxon>
        <taxon>Diversisporales</taxon>
        <taxon>Acaulosporaceae</taxon>
        <taxon>Acaulospora</taxon>
    </lineage>
</organism>
<feature type="non-terminal residue" evidence="1">
    <location>
        <position position="260"/>
    </location>
</feature>
<sequence>MSNVISFDEFQINKPVRTINYGTIYIAYWKKKKSQEVALKYLSETEVDINDILKEVREIKEKTHENVTKILGVTKDEEKQAVVIVLQKTDSNLREYLKGKTDDKSLELRDKLKLAYEISSGLNFLHLSGYVHRNLAVIMDPRLSIILNETQPLNTLKNTIPYVAPEILENINNIPNFKSDVYSLGVIFWEISSGHEPFQNYDGMTLIQSIINNNKRGSPEDIPNDYVGLYTKCLDSNPDLRPNTQNICLKLNDMLKENLK</sequence>
<keyword evidence="2" id="KW-1185">Reference proteome</keyword>
<dbReference type="EMBL" id="CAJVPT010010840">
    <property type="protein sequence ID" value="CAG8573859.1"/>
    <property type="molecule type" value="Genomic_DNA"/>
</dbReference>
<reference evidence="1" key="1">
    <citation type="submission" date="2021-06" db="EMBL/GenBank/DDBJ databases">
        <authorList>
            <person name="Kallberg Y."/>
            <person name="Tangrot J."/>
            <person name="Rosling A."/>
        </authorList>
    </citation>
    <scope>NUCLEOTIDE SEQUENCE</scope>
    <source>
        <strain evidence="1">CL356</strain>
    </source>
</reference>
<comment type="caution">
    <text evidence="1">The sequence shown here is derived from an EMBL/GenBank/DDBJ whole genome shotgun (WGS) entry which is preliminary data.</text>
</comment>
<proteinExistence type="predicted"/>
<evidence type="ECO:0000313" key="2">
    <source>
        <dbReference type="Proteomes" id="UP000789525"/>
    </source>
</evidence>
<protein>
    <submittedName>
        <fullName evidence="1">6366_t:CDS:1</fullName>
    </submittedName>
</protein>
<name>A0ACA9M8E9_9GLOM</name>
<dbReference type="Proteomes" id="UP000789525">
    <property type="component" value="Unassembled WGS sequence"/>
</dbReference>
<evidence type="ECO:0000313" key="1">
    <source>
        <dbReference type="EMBL" id="CAG8573859.1"/>
    </source>
</evidence>
<gene>
    <name evidence="1" type="ORF">ACOLOM_LOCUS5704</name>
</gene>
<accession>A0ACA9M8E9</accession>